<evidence type="ECO:0000313" key="2">
    <source>
        <dbReference type="EMBL" id="OXM86073.1"/>
    </source>
</evidence>
<keyword evidence="1" id="KW-0732">Signal</keyword>
<dbReference type="EMBL" id="NMQW01000017">
    <property type="protein sequence ID" value="OXM86073.1"/>
    <property type="molecule type" value="Genomic_DNA"/>
</dbReference>
<dbReference type="AlphaFoldDB" id="A0A229URW2"/>
<dbReference type="RefSeq" id="WP_094015223.1">
    <property type="nucleotide sequence ID" value="NZ_NMQW01000017.1"/>
</dbReference>
<accession>A0A229URW2</accession>
<dbReference type="Proteomes" id="UP000215509">
    <property type="component" value="Unassembled WGS sequence"/>
</dbReference>
<name>A0A229URW2_9BACL</name>
<dbReference type="PROSITE" id="PS51257">
    <property type="entry name" value="PROKAR_LIPOPROTEIN"/>
    <property type="match status" value="1"/>
</dbReference>
<dbReference type="OrthoDB" id="2532515at2"/>
<comment type="caution">
    <text evidence="2">The sequence shown here is derived from an EMBL/GenBank/DDBJ whole genome shotgun (WGS) entry which is preliminary data.</text>
</comment>
<evidence type="ECO:0000256" key="1">
    <source>
        <dbReference type="SAM" id="SignalP"/>
    </source>
</evidence>
<evidence type="ECO:0000313" key="3">
    <source>
        <dbReference type="Proteomes" id="UP000215509"/>
    </source>
</evidence>
<organism evidence="2 3">
    <name type="scientific">Paenibacillus rigui</name>
    <dbReference type="NCBI Taxonomy" id="554312"/>
    <lineage>
        <taxon>Bacteria</taxon>
        <taxon>Bacillati</taxon>
        <taxon>Bacillota</taxon>
        <taxon>Bacilli</taxon>
        <taxon>Bacillales</taxon>
        <taxon>Paenibacillaceae</taxon>
        <taxon>Paenibacillus</taxon>
    </lineage>
</organism>
<sequence length="326" mass="35221">MLANFKKTRTGLIVATLCLSMLTAGCTDTAQLKQDMLQAAAKQEQVTSYRFNGSLQLKADATLLGQSGPMALALFSLLKDSKLEYSGLTAMEPSRMESDLKVTPAGGTAIEIPVLIKDSKLFFHMPPLNKPDEYMMLPIAAAKSAASAGSSPAGPESLKNTGRVTSDLSKKLWEGVDPKWLTSPKETVQLSDGSPGKKITLNVNSKNEKAFNDYWSTAVPGLIDILKTNGLAGSANAEAWTNTLKQIKLKAPSAIDIVIDNQGFIREQRWDLTFTSGSSTNENKLLWTQSLTELNQAPSFTKETPAKQKSLEELLKLIKPAAAAQK</sequence>
<gene>
    <name evidence="2" type="ORF">CF651_12710</name>
</gene>
<feature type="chain" id="PRO_5012782376" evidence="1">
    <location>
        <begin position="27"/>
        <end position="326"/>
    </location>
</feature>
<reference evidence="2 3" key="1">
    <citation type="submission" date="2017-07" db="EMBL/GenBank/DDBJ databases">
        <title>Genome sequencing and assembly of Paenibacillus rigui.</title>
        <authorList>
            <person name="Mayilraj S."/>
        </authorList>
    </citation>
    <scope>NUCLEOTIDE SEQUENCE [LARGE SCALE GENOMIC DNA]</scope>
    <source>
        <strain evidence="2 3">JCM 16352</strain>
    </source>
</reference>
<protein>
    <submittedName>
        <fullName evidence="2">Uncharacterized protein</fullName>
    </submittedName>
</protein>
<feature type="signal peptide" evidence="1">
    <location>
        <begin position="1"/>
        <end position="26"/>
    </location>
</feature>
<keyword evidence="3" id="KW-1185">Reference proteome</keyword>
<proteinExistence type="predicted"/>